<keyword evidence="5" id="KW-0653">Protein transport</keyword>
<sequence length="250" mass="28056">MNAFRCLGMAILAFMLAGCRVELYNGLSQSDANQMLAILMNNNIDADKQPSPDGGVTLRVEQSRFIDAVEVLRMDGFPRKRYTTVETMFPPNQLVVSPREEQQKILYLTEQHIEEMLSQMDGVVHASVAIASHPPSDDVGTRSGDSTSVAVYLKFSPRVNLEAFRVQIKSLIEKAIPGVQYDQISILMQPAGYRARVAPPPQSVEQRALLKWLSRYRQHVMLTLILLASALLILAAWRVFPRTSPADRMR</sequence>
<keyword evidence="13" id="KW-1185">Reference proteome</keyword>
<dbReference type="Pfam" id="PF01514">
    <property type="entry name" value="YscJ_FliF"/>
    <property type="match status" value="1"/>
</dbReference>
<feature type="transmembrane region" description="Helical" evidence="10">
    <location>
        <begin position="220"/>
        <end position="240"/>
    </location>
</feature>
<dbReference type="RefSeq" id="WP_222158468.1">
    <property type="nucleotide sequence ID" value="NZ_CP081864.1"/>
</dbReference>
<keyword evidence="3" id="KW-0813">Transport</keyword>
<comment type="similarity">
    <text evidence="2 10">Belongs to the YscJ lipoprotein family.</text>
</comment>
<evidence type="ECO:0000256" key="3">
    <source>
        <dbReference type="ARBA" id="ARBA00022448"/>
    </source>
</evidence>
<dbReference type="EMBL" id="CP081864">
    <property type="protein sequence ID" value="QZN95368.1"/>
    <property type="molecule type" value="Genomic_DNA"/>
</dbReference>
<proteinExistence type="inferred from homology"/>
<name>A0ABX9AJM2_9ENTR</name>
<keyword evidence="8 10" id="KW-0998">Cell outer membrane</keyword>
<evidence type="ECO:0000256" key="9">
    <source>
        <dbReference type="ARBA" id="ARBA00023288"/>
    </source>
</evidence>
<keyword evidence="10" id="KW-1133">Transmembrane helix</keyword>
<dbReference type="Gene3D" id="3.30.300.30">
    <property type="match status" value="1"/>
</dbReference>
<evidence type="ECO:0000256" key="6">
    <source>
        <dbReference type="ARBA" id="ARBA00023136"/>
    </source>
</evidence>
<evidence type="ECO:0000259" key="11">
    <source>
        <dbReference type="Pfam" id="PF01514"/>
    </source>
</evidence>
<dbReference type="PANTHER" id="PTHR30046:SF3">
    <property type="entry name" value="SECRETION SYSTEM APPARATUS LIPOPROTEIN SSAJ"/>
    <property type="match status" value="1"/>
</dbReference>
<dbReference type="Gene3D" id="3.30.70.1530">
    <property type="entry name" value="Hypothetical protein rpa1041"/>
    <property type="match status" value="1"/>
</dbReference>
<evidence type="ECO:0000256" key="4">
    <source>
        <dbReference type="ARBA" id="ARBA00022729"/>
    </source>
</evidence>
<keyword evidence="10" id="KW-0812">Transmembrane</keyword>
<accession>A0ABX9AJM2</accession>
<keyword evidence="7 10" id="KW-0564">Palmitate</keyword>
<dbReference type="NCBIfam" id="TIGR02544">
    <property type="entry name" value="III_secr_YscJ"/>
    <property type="match status" value="1"/>
</dbReference>
<comment type="subcellular location">
    <subcellularLocation>
        <location evidence="1">Cell outer membrane</location>
        <topology evidence="1">Lipid-anchor</topology>
    </subcellularLocation>
</comment>
<keyword evidence="6 10" id="KW-0472">Membrane</keyword>
<evidence type="ECO:0000256" key="10">
    <source>
        <dbReference type="RuleBase" id="RU364102"/>
    </source>
</evidence>
<protein>
    <recommendedName>
        <fullName evidence="10">Lipoprotein</fullName>
    </recommendedName>
</protein>
<evidence type="ECO:0000313" key="13">
    <source>
        <dbReference type="Proteomes" id="UP000825886"/>
    </source>
</evidence>
<evidence type="ECO:0000256" key="7">
    <source>
        <dbReference type="ARBA" id="ARBA00023139"/>
    </source>
</evidence>
<dbReference type="NCBIfam" id="NF011875">
    <property type="entry name" value="PRK15348.1"/>
    <property type="match status" value="1"/>
</dbReference>
<evidence type="ECO:0000256" key="8">
    <source>
        <dbReference type="ARBA" id="ARBA00023237"/>
    </source>
</evidence>
<reference evidence="12 13" key="1">
    <citation type="submission" date="2021-08" db="EMBL/GenBank/DDBJ databases">
        <title>Culture and genomic analysis of Symbiopectobacterium purcellii sp. nov. gen. nov., isolated from the leafhopper Empoasca decipiens.</title>
        <authorList>
            <person name="Nadal-Jimenez P."/>
            <person name="Siozios S."/>
            <person name="Halliday N."/>
            <person name="Camara M."/>
            <person name="Hurst G.D.D."/>
        </authorList>
    </citation>
    <scope>NUCLEOTIDE SEQUENCE [LARGE SCALE GENOMIC DNA]</scope>
    <source>
        <strain evidence="12 13">SyEd1</strain>
    </source>
</reference>
<dbReference type="PROSITE" id="PS51257">
    <property type="entry name" value="PROKAR_LIPOPROTEIN"/>
    <property type="match status" value="1"/>
</dbReference>
<feature type="domain" description="Flagellar M-ring N-terminal" evidence="11">
    <location>
        <begin position="21"/>
        <end position="189"/>
    </location>
</feature>
<organism evidence="12 13">
    <name type="scientific">Symbiopectobacterium purcellii</name>
    <dbReference type="NCBI Taxonomy" id="2871826"/>
    <lineage>
        <taxon>Bacteria</taxon>
        <taxon>Pseudomonadati</taxon>
        <taxon>Pseudomonadota</taxon>
        <taxon>Gammaproteobacteria</taxon>
        <taxon>Enterobacterales</taxon>
        <taxon>Enterobacteriaceae</taxon>
    </lineage>
</organism>
<evidence type="ECO:0000256" key="1">
    <source>
        <dbReference type="ARBA" id="ARBA00004459"/>
    </source>
</evidence>
<keyword evidence="4 10" id="KW-0732">Signal</keyword>
<evidence type="ECO:0000256" key="5">
    <source>
        <dbReference type="ARBA" id="ARBA00022927"/>
    </source>
</evidence>
<dbReference type="Proteomes" id="UP000825886">
    <property type="component" value="Chromosome"/>
</dbReference>
<evidence type="ECO:0000256" key="2">
    <source>
        <dbReference type="ARBA" id="ARBA00009509"/>
    </source>
</evidence>
<dbReference type="InterPro" id="IPR003282">
    <property type="entry name" value="T3SS_SctJ"/>
</dbReference>
<dbReference type="PRINTS" id="PR01338">
    <property type="entry name" value="TYPE3OMKPROT"/>
</dbReference>
<dbReference type="PANTHER" id="PTHR30046">
    <property type="entry name" value="FLAGELLAR M-RING PROTEIN"/>
    <property type="match status" value="1"/>
</dbReference>
<dbReference type="InterPro" id="IPR043427">
    <property type="entry name" value="YscJ/FliF"/>
</dbReference>
<dbReference type="InterPro" id="IPR006182">
    <property type="entry name" value="FliF_N_dom"/>
</dbReference>
<keyword evidence="9 10" id="KW-0449">Lipoprotein</keyword>
<evidence type="ECO:0000313" key="12">
    <source>
        <dbReference type="EMBL" id="QZN95368.1"/>
    </source>
</evidence>
<gene>
    <name evidence="12" type="primary">ssaJ</name>
    <name evidence="12" type="ORF">K6K13_19550</name>
</gene>
<dbReference type="InterPro" id="IPR045851">
    <property type="entry name" value="AMP-bd_C_sf"/>
</dbReference>